<dbReference type="STRING" id="9627.ENSVVUP00000004759"/>
<keyword evidence="6" id="KW-1015">Disulfide bond</keyword>
<evidence type="ECO:0000256" key="5">
    <source>
        <dbReference type="ARBA" id="ARBA00023005"/>
    </source>
</evidence>
<dbReference type="SUPFAM" id="SSF48201">
    <property type="entry name" value="Uteroglobin-like"/>
    <property type="match status" value="1"/>
</dbReference>
<accession>A0A3Q7SMD4</accession>
<organism evidence="10 11">
    <name type="scientific">Vulpes vulpes</name>
    <name type="common">Red fox</name>
    <dbReference type="NCBI Taxonomy" id="9627"/>
    <lineage>
        <taxon>Eukaryota</taxon>
        <taxon>Metazoa</taxon>
        <taxon>Chordata</taxon>
        <taxon>Craniata</taxon>
        <taxon>Vertebrata</taxon>
        <taxon>Euteleostomi</taxon>
        <taxon>Mammalia</taxon>
        <taxon>Eutheria</taxon>
        <taxon>Laurasiatheria</taxon>
        <taxon>Carnivora</taxon>
        <taxon>Caniformia</taxon>
        <taxon>Canidae</taxon>
        <taxon>Vulpes</taxon>
    </lineage>
</organism>
<evidence type="ECO:0000256" key="9">
    <source>
        <dbReference type="SAM" id="SignalP"/>
    </source>
</evidence>
<dbReference type="AlphaFoldDB" id="A0A3Q7SMD4"/>
<evidence type="ECO:0000256" key="1">
    <source>
        <dbReference type="ARBA" id="ARBA00004613"/>
    </source>
</evidence>
<dbReference type="KEGG" id="vvp:112911057"/>
<keyword evidence="4 9" id="KW-0732">Signal</keyword>
<comment type="similarity">
    <text evidence="8">Belongs to the secretoglobin family. Lipophilin subfamily.</text>
</comment>
<dbReference type="PROSITE" id="PS51311">
    <property type="entry name" value="SCGB"/>
    <property type="match status" value="1"/>
</dbReference>
<keyword evidence="5" id="KW-0593">Phospholipase A2 inhibitor</keyword>
<gene>
    <name evidence="11" type="primary">LOC112911057</name>
</gene>
<dbReference type="Proteomes" id="UP001652641">
    <property type="component" value="Chromosome 5"/>
</dbReference>
<evidence type="ECO:0000256" key="2">
    <source>
        <dbReference type="ARBA" id="ARBA00020696"/>
    </source>
</evidence>
<dbReference type="CDD" id="cd00633">
    <property type="entry name" value="Secretoglobin"/>
    <property type="match status" value="1"/>
</dbReference>
<dbReference type="GO" id="GO:0005615">
    <property type="term" value="C:extracellular space"/>
    <property type="evidence" value="ECO:0007669"/>
    <property type="project" value="TreeGrafter"/>
</dbReference>
<dbReference type="PANTHER" id="PTHR11332:SF6">
    <property type="entry name" value="SECRETOGLOBIN FAMILY 1D MEMBER 4"/>
    <property type="match status" value="1"/>
</dbReference>
<feature type="chain" id="PRO_5045157722" description="Uteroglobin" evidence="9">
    <location>
        <begin position="20"/>
        <end position="91"/>
    </location>
</feature>
<comment type="subcellular location">
    <subcellularLocation>
        <location evidence="1">Secreted</location>
    </subcellularLocation>
</comment>
<keyword evidence="10" id="KW-1185">Reference proteome</keyword>
<name>A0A3Q7SMD4_VULVU</name>
<dbReference type="GO" id="GO:0007165">
    <property type="term" value="P:signal transduction"/>
    <property type="evidence" value="ECO:0007669"/>
    <property type="project" value="InterPro"/>
</dbReference>
<evidence type="ECO:0000256" key="3">
    <source>
        <dbReference type="ARBA" id="ARBA00022525"/>
    </source>
</evidence>
<sequence length="91" mass="9986">MRLSLSVLLVTLALCCYEANEIVCPSLAKDMTAFLFVHEAIYKPKLQLAYNPPEAALNAKLQVKSCTDKIPVLQRKLIAGVLVKILAKCAL</sequence>
<dbReference type="InterPro" id="IPR000329">
    <property type="entry name" value="Uteroglobin"/>
</dbReference>
<reference key="1">
    <citation type="submission" date="2019-01" db="UniProtKB">
        <authorList>
            <consortium name="RefSeq"/>
        </authorList>
    </citation>
    <scope>IDENTIFICATION</scope>
</reference>
<evidence type="ECO:0000313" key="11">
    <source>
        <dbReference type="RefSeq" id="XP_025843165.2"/>
    </source>
</evidence>
<proteinExistence type="inferred from homology"/>
<protein>
    <recommendedName>
        <fullName evidence="2">Uteroglobin</fullName>
    </recommendedName>
    <alternativeName>
        <fullName evidence="7">Secretoglobin family 1A member 1</fullName>
    </alternativeName>
</protein>
<evidence type="ECO:0000256" key="7">
    <source>
        <dbReference type="ARBA" id="ARBA00031712"/>
    </source>
</evidence>
<evidence type="ECO:0000256" key="6">
    <source>
        <dbReference type="ARBA" id="ARBA00023157"/>
    </source>
</evidence>
<dbReference type="OMA" id="KYNAPDE"/>
<dbReference type="PRINTS" id="PR00486">
    <property type="entry name" value="UTEROGLOBIN"/>
</dbReference>
<keyword evidence="3" id="KW-0964">Secreted</keyword>
<dbReference type="PANTHER" id="PTHR11332">
    <property type="entry name" value="SECRETOGLOBIN FAMILY 1D"/>
    <property type="match status" value="1"/>
</dbReference>
<feature type="signal peptide" evidence="9">
    <location>
        <begin position="1"/>
        <end position="19"/>
    </location>
</feature>
<evidence type="ECO:0000256" key="8">
    <source>
        <dbReference type="ARBA" id="ARBA00038364"/>
    </source>
</evidence>
<evidence type="ECO:0000313" key="10">
    <source>
        <dbReference type="Proteomes" id="UP001652641"/>
    </source>
</evidence>
<dbReference type="Pfam" id="PF01099">
    <property type="entry name" value="Uteroglobin"/>
    <property type="match status" value="1"/>
</dbReference>
<reference evidence="11" key="2">
    <citation type="submission" date="2025-08" db="UniProtKB">
        <authorList>
            <consortium name="RefSeq"/>
        </authorList>
    </citation>
    <scope>IDENTIFICATION</scope>
    <source>
        <tissue evidence="11">Cell line</tissue>
    </source>
</reference>
<dbReference type="GO" id="GO:0019834">
    <property type="term" value="F:phospholipase A2 inhibitor activity"/>
    <property type="evidence" value="ECO:0007669"/>
    <property type="project" value="UniProtKB-KW"/>
</dbReference>
<dbReference type="RefSeq" id="XP_025843165.2">
    <property type="nucleotide sequence ID" value="XM_025987380.2"/>
</dbReference>
<dbReference type="GeneID" id="112911057"/>
<dbReference type="InterPro" id="IPR035960">
    <property type="entry name" value="Secretoglobin_sf"/>
</dbReference>
<dbReference type="InterPro" id="IPR016126">
    <property type="entry name" value="Secretoglobin"/>
</dbReference>
<evidence type="ECO:0000256" key="4">
    <source>
        <dbReference type="ARBA" id="ARBA00022729"/>
    </source>
</evidence>